<reference evidence="1" key="1">
    <citation type="journal article" date="2015" name="Nature">
        <title>Complex archaea that bridge the gap between prokaryotes and eukaryotes.</title>
        <authorList>
            <person name="Spang A."/>
            <person name="Saw J.H."/>
            <person name="Jorgensen S.L."/>
            <person name="Zaremba-Niedzwiedzka K."/>
            <person name="Martijn J."/>
            <person name="Lind A.E."/>
            <person name="van Eijk R."/>
            <person name="Schleper C."/>
            <person name="Guy L."/>
            <person name="Ettema T.J."/>
        </authorList>
    </citation>
    <scope>NUCLEOTIDE SEQUENCE</scope>
</reference>
<dbReference type="SUPFAM" id="SSF52540">
    <property type="entry name" value="P-loop containing nucleoside triphosphate hydrolases"/>
    <property type="match status" value="1"/>
</dbReference>
<evidence type="ECO:0000313" key="1">
    <source>
        <dbReference type="EMBL" id="KKM13870.1"/>
    </source>
</evidence>
<dbReference type="AlphaFoldDB" id="A0A0F9KEY6"/>
<protein>
    <recommendedName>
        <fullName evidence="2">ATP-binding protein</fullName>
    </recommendedName>
</protein>
<feature type="non-terminal residue" evidence="1">
    <location>
        <position position="1"/>
    </location>
</feature>
<organism evidence="1">
    <name type="scientific">marine sediment metagenome</name>
    <dbReference type="NCBI Taxonomy" id="412755"/>
    <lineage>
        <taxon>unclassified sequences</taxon>
        <taxon>metagenomes</taxon>
        <taxon>ecological metagenomes</taxon>
    </lineage>
</organism>
<gene>
    <name evidence="1" type="ORF">LCGC14_1711910</name>
</gene>
<dbReference type="Gene3D" id="3.40.50.300">
    <property type="entry name" value="P-loop containing nucleotide triphosphate hydrolases"/>
    <property type="match status" value="1"/>
</dbReference>
<name>A0A0F9KEY6_9ZZZZ</name>
<sequence length="201" mass="22093">VVIGSTRSGKSVLARRMFEASAPPRAVVDPKDDADATGGGYRDRRVAVTFSDPATIPTADSIRFVPRDPYDLAAYDRLYRGLFERRGIFVWSDEAGIIAPASGGPPGFRRLVTQGARFGIGHIALNQRPFDLDRALWANHDHVIAFRVGDPDDLRRLASTGPTTPSALDTRLRSLPPFGFVWYGARDQRWRVIPDGIAPPP</sequence>
<proteinExistence type="predicted"/>
<dbReference type="InterPro" id="IPR027417">
    <property type="entry name" value="P-loop_NTPase"/>
</dbReference>
<evidence type="ECO:0008006" key="2">
    <source>
        <dbReference type="Google" id="ProtNLM"/>
    </source>
</evidence>
<accession>A0A0F9KEY6</accession>
<dbReference type="EMBL" id="LAZR01015278">
    <property type="protein sequence ID" value="KKM13870.1"/>
    <property type="molecule type" value="Genomic_DNA"/>
</dbReference>
<comment type="caution">
    <text evidence="1">The sequence shown here is derived from an EMBL/GenBank/DDBJ whole genome shotgun (WGS) entry which is preliminary data.</text>
</comment>